<organism evidence="2 3">
    <name type="scientific">Lasiosphaeris hirsuta</name>
    <dbReference type="NCBI Taxonomy" id="260670"/>
    <lineage>
        <taxon>Eukaryota</taxon>
        <taxon>Fungi</taxon>
        <taxon>Dikarya</taxon>
        <taxon>Ascomycota</taxon>
        <taxon>Pezizomycotina</taxon>
        <taxon>Sordariomycetes</taxon>
        <taxon>Sordariomycetidae</taxon>
        <taxon>Sordariales</taxon>
        <taxon>Lasiosphaeriaceae</taxon>
        <taxon>Lasiosphaeris</taxon>
    </lineage>
</organism>
<accession>A0AA39ZPH4</accession>
<sequence length="426" mass="44300">MQNYIQLSQGCSFGHEDISPHGHINHAQVIIANSLAREQGLSRRTTAPAHFAITNARLFSSTGLSPARTIIVYNRRITAICSTDEPSCTLTSIPQDAIYDGEGMTLLPGLIDSHAHPSNTTHLQALTAAGVTSTVLANCPLPALCSSLDNHPGLTSIIRGSLAATSPNSTHAALLLAQGGNATLPRFISNLTQIPGWVASELSDGGADFIKIIGSAPAAGLGAAAQALIVREAHAPGRRRRLVILHASSTIAFAQGLEAGADQIHHSTLDAPLDNALIAGFAVPGTAVVCPTLTMMRVIVDQVGPPGATFAAAFETARRLHVAGVSLLVGTDGNLEPMSPAQVPFGTSLHDELENMVALVGMTPAEALRAATEVPAHAFGLRDRGVVAVGKRADIVLVDGDPTVDIRAVRNVRRVWVDGVEFGGIP</sequence>
<feature type="domain" description="Amidohydrolase-related" evidence="1">
    <location>
        <begin position="239"/>
        <end position="419"/>
    </location>
</feature>
<dbReference type="PANTHER" id="PTHR43135">
    <property type="entry name" value="ALPHA-D-RIBOSE 1-METHYLPHOSPHONATE 5-TRIPHOSPHATE DIPHOSPHATASE"/>
    <property type="match status" value="1"/>
</dbReference>
<dbReference type="Proteomes" id="UP001172102">
    <property type="component" value="Unassembled WGS sequence"/>
</dbReference>
<dbReference type="InterPro" id="IPR051781">
    <property type="entry name" value="Metallo-dep_Hydrolase"/>
</dbReference>
<dbReference type="Gene3D" id="2.30.40.10">
    <property type="entry name" value="Urease, subunit C, domain 1"/>
    <property type="match status" value="1"/>
</dbReference>
<gene>
    <name evidence="2" type="ORF">B0H67DRAFT_558721</name>
</gene>
<dbReference type="InterPro" id="IPR011059">
    <property type="entry name" value="Metal-dep_hydrolase_composite"/>
</dbReference>
<keyword evidence="3" id="KW-1185">Reference proteome</keyword>
<proteinExistence type="predicted"/>
<dbReference type="Pfam" id="PF01979">
    <property type="entry name" value="Amidohydro_1"/>
    <property type="match status" value="1"/>
</dbReference>
<name>A0AA39ZPH4_9PEZI</name>
<evidence type="ECO:0000313" key="2">
    <source>
        <dbReference type="EMBL" id="KAK0701247.1"/>
    </source>
</evidence>
<dbReference type="InterPro" id="IPR006680">
    <property type="entry name" value="Amidohydro-rel"/>
</dbReference>
<reference evidence="2" key="1">
    <citation type="submission" date="2023-06" db="EMBL/GenBank/DDBJ databases">
        <title>Genome-scale phylogeny and comparative genomics of the fungal order Sordariales.</title>
        <authorList>
            <consortium name="Lawrence Berkeley National Laboratory"/>
            <person name="Hensen N."/>
            <person name="Bonometti L."/>
            <person name="Westerberg I."/>
            <person name="Brannstrom I.O."/>
            <person name="Guillou S."/>
            <person name="Cros-Aarteil S."/>
            <person name="Calhoun S."/>
            <person name="Haridas S."/>
            <person name="Kuo A."/>
            <person name="Mondo S."/>
            <person name="Pangilinan J."/>
            <person name="Riley R."/>
            <person name="Labutti K."/>
            <person name="Andreopoulos B."/>
            <person name="Lipzen A."/>
            <person name="Chen C."/>
            <person name="Yanf M."/>
            <person name="Daum C."/>
            <person name="Ng V."/>
            <person name="Clum A."/>
            <person name="Steindorff A."/>
            <person name="Ohm R."/>
            <person name="Martin F."/>
            <person name="Silar P."/>
            <person name="Natvig D."/>
            <person name="Lalanne C."/>
            <person name="Gautier V."/>
            <person name="Ament-Velasquez S.L."/>
            <person name="Kruys A."/>
            <person name="Hutchinson M.I."/>
            <person name="Powell A.J."/>
            <person name="Barry K."/>
            <person name="Miller A.N."/>
            <person name="Grigoriev I.V."/>
            <person name="Debuchy R."/>
            <person name="Gladieux P."/>
            <person name="Thoren M.H."/>
            <person name="Johannesson H."/>
        </authorList>
    </citation>
    <scope>NUCLEOTIDE SEQUENCE</scope>
    <source>
        <strain evidence="2">SMH4607-1</strain>
    </source>
</reference>
<dbReference type="SUPFAM" id="SSF51556">
    <property type="entry name" value="Metallo-dependent hydrolases"/>
    <property type="match status" value="1"/>
</dbReference>
<evidence type="ECO:0000313" key="3">
    <source>
        <dbReference type="Proteomes" id="UP001172102"/>
    </source>
</evidence>
<comment type="caution">
    <text evidence="2">The sequence shown here is derived from an EMBL/GenBank/DDBJ whole genome shotgun (WGS) entry which is preliminary data.</text>
</comment>
<dbReference type="Gene3D" id="3.40.50.10910">
    <property type="entry name" value="Amidohydrolase"/>
    <property type="match status" value="1"/>
</dbReference>
<dbReference type="Gene3D" id="3.30.110.90">
    <property type="entry name" value="Amidohydrolase"/>
    <property type="match status" value="1"/>
</dbReference>
<evidence type="ECO:0000259" key="1">
    <source>
        <dbReference type="Pfam" id="PF01979"/>
    </source>
</evidence>
<dbReference type="PANTHER" id="PTHR43135:SF3">
    <property type="entry name" value="ALPHA-D-RIBOSE 1-METHYLPHOSPHONATE 5-TRIPHOSPHATE DIPHOSPHATASE"/>
    <property type="match status" value="1"/>
</dbReference>
<dbReference type="InterPro" id="IPR032466">
    <property type="entry name" value="Metal_Hydrolase"/>
</dbReference>
<dbReference type="SUPFAM" id="SSF51338">
    <property type="entry name" value="Composite domain of metallo-dependent hydrolases"/>
    <property type="match status" value="1"/>
</dbReference>
<dbReference type="GO" id="GO:0016810">
    <property type="term" value="F:hydrolase activity, acting on carbon-nitrogen (but not peptide) bonds"/>
    <property type="evidence" value="ECO:0007669"/>
    <property type="project" value="InterPro"/>
</dbReference>
<protein>
    <recommendedName>
        <fullName evidence="1">Amidohydrolase-related domain-containing protein</fullName>
    </recommendedName>
</protein>
<dbReference type="EMBL" id="JAUKUA010000010">
    <property type="protein sequence ID" value="KAK0701247.1"/>
    <property type="molecule type" value="Genomic_DNA"/>
</dbReference>
<dbReference type="Gene3D" id="1.20.58.520">
    <property type="entry name" value="Amidohydrolase"/>
    <property type="match status" value="1"/>
</dbReference>
<dbReference type="AlphaFoldDB" id="A0AA39ZPH4"/>